<proteinExistence type="predicted"/>
<feature type="compositionally biased region" description="Low complexity" evidence="1">
    <location>
        <begin position="131"/>
        <end position="143"/>
    </location>
</feature>
<feature type="compositionally biased region" description="Pro residues" evidence="1">
    <location>
        <begin position="119"/>
        <end position="130"/>
    </location>
</feature>
<evidence type="ECO:0000313" key="2">
    <source>
        <dbReference type="EMBL" id="KAG2237128.1"/>
    </source>
</evidence>
<feature type="compositionally biased region" description="Low complexity" evidence="1">
    <location>
        <begin position="84"/>
        <end position="98"/>
    </location>
</feature>
<protein>
    <submittedName>
        <fullName evidence="2">Uncharacterized protein</fullName>
    </submittedName>
</protein>
<dbReference type="AlphaFoldDB" id="A0A8H7W237"/>
<name>A0A8H7W237_9FUNG</name>
<evidence type="ECO:0000313" key="3">
    <source>
        <dbReference type="Proteomes" id="UP000613177"/>
    </source>
</evidence>
<organism evidence="2 3">
    <name type="scientific">Thamnidium elegans</name>
    <dbReference type="NCBI Taxonomy" id="101142"/>
    <lineage>
        <taxon>Eukaryota</taxon>
        <taxon>Fungi</taxon>
        <taxon>Fungi incertae sedis</taxon>
        <taxon>Mucoromycota</taxon>
        <taxon>Mucoromycotina</taxon>
        <taxon>Mucoromycetes</taxon>
        <taxon>Mucorales</taxon>
        <taxon>Mucorineae</taxon>
        <taxon>Mucoraceae</taxon>
        <taxon>Thamnidium</taxon>
    </lineage>
</organism>
<sequence>MFDVRLDALPDNVFNLFGTSLKYEGPKVPVMHPIETSSALDVSEQANTEDVEEMTILSAPLRMFLQDEVPEDIKEYIKMKHKTSASNPTQSSSNTTQNIYVGSGTVNTGSAIISNTSSPPSPSLPTPTPPQISTASQTASQTESSLQMQRQILAAGIFIHLLESLSGLSMTLVFARGFIYIRSQSRKDTEHLGVIKNHFSSADLKSMYVETKPAITNGKVDFDQDLYFSVKDTIDNFDEDEN</sequence>
<dbReference type="EMBL" id="JAEPRE010000009">
    <property type="protein sequence ID" value="KAG2237128.1"/>
    <property type="molecule type" value="Genomic_DNA"/>
</dbReference>
<feature type="region of interest" description="Disordered" evidence="1">
    <location>
        <begin position="80"/>
        <end position="143"/>
    </location>
</feature>
<dbReference type="Proteomes" id="UP000613177">
    <property type="component" value="Unassembled WGS sequence"/>
</dbReference>
<evidence type="ECO:0000256" key="1">
    <source>
        <dbReference type="SAM" id="MobiDB-lite"/>
    </source>
</evidence>
<keyword evidence="3" id="KW-1185">Reference proteome</keyword>
<accession>A0A8H7W237</accession>
<gene>
    <name evidence="2" type="ORF">INT48_004630</name>
</gene>
<reference evidence="2" key="1">
    <citation type="submission" date="2021-01" db="EMBL/GenBank/DDBJ databases">
        <title>Metabolic potential, ecology and presence of endohyphal bacteria is reflected in genomic diversity of Mucoromycotina.</title>
        <authorList>
            <person name="Muszewska A."/>
            <person name="Okrasinska A."/>
            <person name="Steczkiewicz K."/>
            <person name="Drgas O."/>
            <person name="Orlowska M."/>
            <person name="Perlinska-Lenart U."/>
            <person name="Aleksandrzak-Piekarczyk T."/>
            <person name="Szatraj K."/>
            <person name="Zielenkiewicz U."/>
            <person name="Pilsyk S."/>
            <person name="Malc E."/>
            <person name="Mieczkowski P."/>
            <person name="Kruszewska J.S."/>
            <person name="Biernat P."/>
            <person name="Pawlowska J."/>
        </authorList>
    </citation>
    <scope>NUCLEOTIDE SEQUENCE</scope>
    <source>
        <strain evidence="2">WA0000018081</strain>
    </source>
</reference>
<comment type="caution">
    <text evidence="2">The sequence shown here is derived from an EMBL/GenBank/DDBJ whole genome shotgun (WGS) entry which is preliminary data.</text>
</comment>